<feature type="region of interest" description="Disordered" evidence="1">
    <location>
        <begin position="36"/>
        <end position="57"/>
    </location>
</feature>
<reference evidence="3" key="1">
    <citation type="submission" date="2023-10" db="EMBL/GenBank/DDBJ databases">
        <authorList>
            <person name="Chen Y."/>
            <person name="Shah S."/>
            <person name="Dougan E. K."/>
            <person name="Thang M."/>
            <person name="Chan C."/>
        </authorList>
    </citation>
    <scope>NUCLEOTIDE SEQUENCE [LARGE SCALE GENOMIC DNA]</scope>
</reference>
<evidence type="ECO:0000256" key="1">
    <source>
        <dbReference type="SAM" id="MobiDB-lite"/>
    </source>
</evidence>
<dbReference type="EMBL" id="CAUYUJ010009779">
    <property type="protein sequence ID" value="CAK0827607.1"/>
    <property type="molecule type" value="Genomic_DNA"/>
</dbReference>
<proteinExistence type="predicted"/>
<evidence type="ECO:0000256" key="2">
    <source>
        <dbReference type="SAM" id="SignalP"/>
    </source>
</evidence>
<comment type="caution">
    <text evidence="3">The sequence shown here is derived from an EMBL/GenBank/DDBJ whole genome shotgun (WGS) entry which is preliminary data.</text>
</comment>
<evidence type="ECO:0000313" key="3">
    <source>
        <dbReference type="EMBL" id="CAK0827607.1"/>
    </source>
</evidence>
<dbReference type="Proteomes" id="UP001189429">
    <property type="component" value="Unassembled WGS sequence"/>
</dbReference>
<feature type="chain" id="PRO_5047435042" evidence="2">
    <location>
        <begin position="23"/>
        <end position="275"/>
    </location>
</feature>
<organism evidence="3 4">
    <name type="scientific">Prorocentrum cordatum</name>
    <dbReference type="NCBI Taxonomy" id="2364126"/>
    <lineage>
        <taxon>Eukaryota</taxon>
        <taxon>Sar</taxon>
        <taxon>Alveolata</taxon>
        <taxon>Dinophyceae</taxon>
        <taxon>Prorocentrales</taxon>
        <taxon>Prorocentraceae</taxon>
        <taxon>Prorocentrum</taxon>
    </lineage>
</organism>
<evidence type="ECO:0000313" key="4">
    <source>
        <dbReference type="Proteomes" id="UP001189429"/>
    </source>
</evidence>
<sequence>MPARPRGAPVLRLAAWAPMALAMRQAAVMFISPATRGPTARGPTRAGGALGPQGGRRCRRGAPLLARRASGLALEVDPEYPGTAVQRLRNIQDRVRSLSRGDLDGDWEEARGRCKQTRWAGGLRDLPDAQPGRGYTGHAFNDHNHCDLTAMLGDVSHNENDGSVDQIAVGNLLGPGIEVASLPELGPGGSWSTCTNGCHTDPPRDVAHVQFRSRIAFKLVWCPPDFESFVLVDDAGGLLARGRPGGALPQEGLRAANYALVRGSKYAKEAEAAVE</sequence>
<feature type="signal peptide" evidence="2">
    <location>
        <begin position="1"/>
        <end position="22"/>
    </location>
</feature>
<accession>A0ABN9S6W5</accession>
<gene>
    <name evidence="3" type="ORF">PCOR1329_LOCUS27108</name>
</gene>
<name>A0ABN9S6W5_9DINO</name>
<keyword evidence="2" id="KW-0732">Signal</keyword>
<keyword evidence="4" id="KW-1185">Reference proteome</keyword>
<protein>
    <submittedName>
        <fullName evidence="3">Uncharacterized protein</fullName>
    </submittedName>
</protein>